<dbReference type="Proteomes" id="UP000886829">
    <property type="component" value="Unassembled WGS sequence"/>
</dbReference>
<dbReference type="Gene3D" id="2.160.20.10">
    <property type="entry name" value="Single-stranded right-handed beta-helix, Pectin lyase-like"/>
    <property type="match status" value="1"/>
</dbReference>
<evidence type="ECO:0000313" key="7">
    <source>
        <dbReference type="Proteomes" id="UP000886829"/>
    </source>
</evidence>
<dbReference type="InterPro" id="IPR012334">
    <property type="entry name" value="Pectin_lyas_fold"/>
</dbReference>
<dbReference type="EMBL" id="DXEV01000132">
    <property type="protein sequence ID" value="HIX57141.1"/>
    <property type="molecule type" value="Genomic_DNA"/>
</dbReference>
<dbReference type="GO" id="GO:0004650">
    <property type="term" value="F:polygalacturonase activity"/>
    <property type="evidence" value="ECO:0007669"/>
    <property type="project" value="InterPro"/>
</dbReference>
<organism evidence="6 7">
    <name type="scientific">Candidatus Anaerobiospirillum pullistercoris</name>
    <dbReference type="NCBI Taxonomy" id="2838452"/>
    <lineage>
        <taxon>Bacteria</taxon>
        <taxon>Pseudomonadati</taxon>
        <taxon>Pseudomonadota</taxon>
        <taxon>Gammaproteobacteria</taxon>
        <taxon>Aeromonadales</taxon>
        <taxon>Succinivibrionaceae</taxon>
        <taxon>Anaerobiospirillum</taxon>
    </lineage>
</organism>
<dbReference type="InterPro" id="IPR011050">
    <property type="entry name" value="Pectin_lyase_fold/virulence"/>
</dbReference>
<dbReference type="AlphaFoldDB" id="A0A9D1WDD5"/>
<comment type="caution">
    <text evidence="6">The sequence shown here is derived from an EMBL/GenBank/DDBJ whole genome shotgun (WGS) entry which is preliminary data.</text>
</comment>
<dbReference type="PANTHER" id="PTHR31339">
    <property type="entry name" value="PECTIN LYASE-RELATED"/>
    <property type="match status" value="1"/>
</dbReference>
<keyword evidence="3 4" id="KW-0326">Glycosidase</keyword>
<sequence length="469" mass="49290">MRRSLLALGLMGFMSMAMAADGTTGATVSADGKTGATAAAAAGAAAMTANLCLPQEFGGVADGKSLNTAAIQQAIDKCAALGGGEVRLSEGLWLSGPLELKSNIMLNIMADATLKADNRENDFVAAYIGAPTQPKEAFLLANNAQNVMITGSGTIDGSGEEIWWEEALEVRKAVRSGNAKVFEERFPGVKLANGMPRPWLIELNNVTGGMVYGLNITNSPMWNVVIRNSQEIGVNNVKITAPTTSPNTDGIDIVSSKRVHVENVEIFTGDDNIAIKSGVDQRTASASEEILIENSVMHAGHGISIGSETANGIGEVIVRNTTFDQTENGVRIKSARDRGNMIGPLHVSDVTMEKVSTPILITFSYAGNSGAAGLGLVEPLDAMPVTPTTPHVDGVYINNLKATGANIAALLSGLPESIVQNVVLQDVEIESQMGIQARYVSGAIINTKVESADGKPIVRGPDYRMREAR</sequence>
<keyword evidence="2 4" id="KW-0378">Hydrolase</keyword>
<feature type="signal peptide" evidence="5">
    <location>
        <begin position="1"/>
        <end position="19"/>
    </location>
</feature>
<dbReference type="PANTHER" id="PTHR31339:SF9">
    <property type="entry name" value="PLASMIN AND FIBRONECTIN-BINDING PROTEIN A"/>
    <property type="match status" value="1"/>
</dbReference>
<gene>
    <name evidence="6" type="ORF">H9850_06685</name>
</gene>
<dbReference type="InterPro" id="IPR000743">
    <property type="entry name" value="Glyco_hydro_28"/>
</dbReference>
<protein>
    <recommendedName>
        <fullName evidence="8">Glycoside hydrolase family 28 protein</fullName>
    </recommendedName>
</protein>
<dbReference type="SUPFAM" id="SSF51126">
    <property type="entry name" value="Pectin lyase-like"/>
    <property type="match status" value="1"/>
</dbReference>
<evidence type="ECO:0000256" key="1">
    <source>
        <dbReference type="ARBA" id="ARBA00008834"/>
    </source>
</evidence>
<comment type="similarity">
    <text evidence="1 4">Belongs to the glycosyl hydrolase 28 family.</text>
</comment>
<proteinExistence type="inferred from homology"/>
<feature type="chain" id="PRO_5038757290" description="Glycoside hydrolase family 28 protein" evidence="5">
    <location>
        <begin position="20"/>
        <end position="469"/>
    </location>
</feature>
<dbReference type="PROSITE" id="PS00502">
    <property type="entry name" value="POLYGALACTURONASE"/>
    <property type="match status" value="1"/>
</dbReference>
<dbReference type="GO" id="GO:0005975">
    <property type="term" value="P:carbohydrate metabolic process"/>
    <property type="evidence" value="ECO:0007669"/>
    <property type="project" value="InterPro"/>
</dbReference>
<evidence type="ECO:0000256" key="3">
    <source>
        <dbReference type="ARBA" id="ARBA00023295"/>
    </source>
</evidence>
<accession>A0A9D1WDD5</accession>
<evidence type="ECO:0000256" key="2">
    <source>
        <dbReference type="ARBA" id="ARBA00022801"/>
    </source>
</evidence>
<dbReference type="InterPro" id="IPR051801">
    <property type="entry name" value="GH28_Enzymes"/>
</dbReference>
<dbReference type="SMART" id="SM00710">
    <property type="entry name" value="PbH1"/>
    <property type="match status" value="5"/>
</dbReference>
<reference evidence="6" key="2">
    <citation type="submission" date="2021-04" db="EMBL/GenBank/DDBJ databases">
        <authorList>
            <person name="Gilroy R."/>
        </authorList>
    </citation>
    <scope>NUCLEOTIDE SEQUENCE</scope>
    <source>
        <strain evidence="6">USASDec5-558</strain>
    </source>
</reference>
<name>A0A9D1WDD5_9GAMM</name>
<dbReference type="InterPro" id="IPR006626">
    <property type="entry name" value="PbH1"/>
</dbReference>
<reference evidence="6" key="1">
    <citation type="journal article" date="2021" name="PeerJ">
        <title>Extensive microbial diversity within the chicken gut microbiome revealed by metagenomics and culture.</title>
        <authorList>
            <person name="Gilroy R."/>
            <person name="Ravi A."/>
            <person name="Getino M."/>
            <person name="Pursley I."/>
            <person name="Horton D.L."/>
            <person name="Alikhan N.F."/>
            <person name="Baker D."/>
            <person name="Gharbi K."/>
            <person name="Hall N."/>
            <person name="Watson M."/>
            <person name="Adriaenssens E.M."/>
            <person name="Foster-Nyarko E."/>
            <person name="Jarju S."/>
            <person name="Secka A."/>
            <person name="Antonio M."/>
            <person name="Oren A."/>
            <person name="Chaudhuri R.R."/>
            <person name="La Ragione R."/>
            <person name="Hildebrand F."/>
            <person name="Pallen M.J."/>
        </authorList>
    </citation>
    <scope>NUCLEOTIDE SEQUENCE</scope>
    <source>
        <strain evidence="6">USASDec5-558</strain>
    </source>
</reference>
<evidence type="ECO:0000256" key="4">
    <source>
        <dbReference type="RuleBase" id="RU361169"/>
    </source>
</evidence>
<dbReference type="Pfam" id="PF00295">
    <property type="entry name" value="Glyco_hydro_28"/>
    <property type="match status" value="1"/>
</dbReference>
<evidence type="ECO:0000313" key="6">
    <source>
        <dbReference type="EMBL" id="HIX57141.1"/>
    </source>
</evidence>
<evidence type="ECO:0008006" key="8">
    <source>
        <dbReference type="Google" id="ProtNLM"/>
    </source>
</evidence>
<evidence type="ECO:0000256" key="5">
    <source>
        <dbReference type="SAM" id="SignalP"/>
    </source>
</evidence>
<keyword evidence="5" id="KW-0732">Signal</keyword>